<evidence type="ECO:0000313" key="2">
    <source>
        <dbReference type="Proteomes" id="UP000886998"/>
    </source>
</evidence>
<dbReference type="EMBL" id="BMAV01024673">
    <property type="protein sequence ID" value="GFS35180.1"/>
    <property type="molecule type" value="Genomic_DNA"/>
</dbReference>
<comment type="caution">
    <text evidence="1">The sequence shown here is derived from an EMBL/GenBank/DDBJ whole genome shotgun (WGS) entry which is preliminary data.</text>
</comment>
<reference evidence="1" key="1">
    <citation type="submission" date="2020-08" db="EMBL/GenBank/DDBJ databases">
        <title>Multicomponent nature underlies the extraordinary mechanical properties of spider dragline silk.</title>
        <authorList>
            <person name="Kono N."/>
            <person name="Nakamura H."/>
            <person name="Mori M."/>
            <person name="Yoshida Y."/>
            <person name="Ohtoshi R."/>
            <person name="Malay A.D."/>
            <person name="Moran D.A.P."/>
            <person name="Tomita M."/>
            <person name="Numata K."/>
            <person name="Arakawa K."/>
        </authorList>
    </citation>
    <scope>NUCLEOTIDE SEQUENCE</scope>
</reference>
<sequence length="88" mass="10604">MHTDSYEKVSIHMIHLKEKNYFYASRKRIELGNFIKMKFFSNFNIKSDSWICIDSPECIQVKIRFFTVFLYCFSKEMWDVSLGKTLSL</sequence>
<dbReference type="Proteomes" id="UP000886998">
    <property type="component" value="Unassembled WGS sequence"/>
</dbReference>
<protein>
    <submittedName>
        <fullName evidence="1">Uncharacterized protein</fullName>
    </submittedName>
</protein>
<evidence type="ECO:0000313" key="1">
    <source>
        <dbReference type="EMBL" id="GFS35180.1"/>
    </source>
</evidence>
<organism evidence="1 2">
    <name type="scientific">Trichonephila inaurata madagascariensis</name>
    <dbReference type="NCBI Taxonomy" id="2747483"/>
    <lineage>
        <taxon>Eukaryota</taxon>
        <taxon>Metazoa</taxon>
        <taxon>Ecdysozoa</taxon>
        <taxon>Arthropoda</taxon>
        <taxon>Chelicerata</taxon>
        <taxon>Arachnida</taxon>
        <taxon>Araneae</taxon>
        <taxon>Araneomorphae</taxon>
        <taxon>Entelegynae</taxon>
        <taxon>Araneoidea</taxon>
        <taxon>Nephilidae</taxon>
        <taxon>Trichonephila</taxon>
        <taxon>Trichonephila inaurata</taxon>
    </lineage>
</organism>
<dbReference type="AlphaFoldDB" id="A0A8X6M7Y1"/>
<gene>
    <name evidence="1" type="ORF">TNIN_399861</name>
</gene>
<proteinExistence type="predicted"/>
<name>A0A8X6M7Y1_9ARAC</name>
<accession>A0A8X6M7Y1</accession>
<keyword evidence="2" id="KW-1185">Reference proteome</keyword>